<dbReference type="InterPro" id="IPR002052">
    <property type="entry name" value="DNA_methylase_N6_adenine_CS"/>
</dbReference>
<name>A0A098LPY5_9FLAO</name>
<evidence type="ECO:0000256" key="7">
    <source>
        <dbReference type="ARBA" id="ARBA00047942"/>
    </source>
</evidence>
<proteinExistence type="predicted"/>
<dbReference type="InterPro" id="IPR050953">
    <property type="entry name" value="N4_N6_ade-DNA_methylase"/>
</dbReference>
<evidence type="ECO:0000256" key="2">
    <source>
        <dbReference type="ARBA" id="ARBA00022603"/>
    </source>
</evidence>
<evidence type="ECO:0000313" key="11">
    <source>
        <dbReference type="Proteomes" id="UP000030184"/>
    </source>
</evidence>
<sequence length="1300" mass="151407">MSLYQNSVLNKYLKGLDTEKVNKVYQKFTEHFHNSTIQENIRNSKEEQYQGEFLIDLFVNVLGYTKNPTPNFNLTTELKNIRGSKKTDGAILSREHAPMANAPLAKVLAVIELKGTNTTDLSRVETQAFGYKNNQPGCNYVITSNFEKLRFYIDNAVEFEEFNLFQLSKERFNILYLCLSAEYLLNDIPKKIKNESLTQEENVTKKLYKDYASFRNEIFDAIQKENPEYDKLTLFKKTQKLLDRFLFIFFAEDRLLLPPNSIRAIINQWTDLKDKYDEYFPLYNRFQKYFGYMNTGHKGQKHDIFAYNGGLFAPDDILDNIKINDDLLYKHTLNLSNYDFESEVSVNILGHIFEHSLNDIDEIQAEIASREHAPLVEIKTSKRKKDGVFYTPKYITKYIVDNTVGKLCEEKKTELDIQEAEYEKERRGRQKATLKKLSQKLEDYRKWLLQITICDPACGSGAFLNQALEFLIAEHQYIDELQAKLFGDAMVLSEVENAILENNLFGVDINEESVEIAKLSLWLRTAQKGRKLTSLNNNIKCGNSLIDDPTVAGDKAFNWQNEFPEVFKEKNKKIYHITTAIHDSRTSARMKKYKVRERRDADTNPYPNVIYFTQEDDLLITQTIADIVKEDALNLLAYNICADHIHLLIACDIEEIPSIMQKIKAITAKEVNKTREHTTATREHAPLANAPLENKKRKPLWTQKYSAPKEVTTQEQLDNTLRYIQNNRQKHELPPHINTLQTIIDNMCVSVDKALEPEYTGGFDVVIGNPPYVRKQGLMEHYPEMCAFYETNYQSATANYDIYALFMERSFDLINPKGIVSYILPHKFLITDFGVGIRQFFKEKKAVESILHFGSEMVFADASTYTCIINLDKSKKESVHFKKINPHELATPFEWDYMLYDKLSEQNWDLQSQKVFDTIDTLKQQPYTVDDVFDRIFQGIASGGDKFFTLEKIKNKGEIGLFYSEMLDKNIEIEFGILKPFLKGNQISKYENISNTLYTLFPYKLENNKAKPYNFDQIEKEFPLAAQYYRKNETFLRGREKGRFNNDEEWFLFSRKQGITGVESPKIMTQEISLGCNMTFDEKGEFYHPTTIYSFVKNEKFKVDDKFYLGILNSKVMWFFLKNTGTELRGGYFRFKTNYLKPFPLPAIPENPDLIIDNVNNILTLNKNLQQVTQAFTALLQSKFSIPIHKGFKPLVLSKKLQNWHELDFAEFLKELEKARKKAAKDTSREHDPLANAPLAYQKLTLSEEAEWMQYFNEQKQKAVELKAEIDKTDQDIDQMVYELYGLNQEEIAIVEDFTK</sequence>
<feature type="region of interest" description="Disordered" evidence="8">
    <location>
        <begin position="674"/>
        <end position="693"/>
    </location>
</feature>
<keyword evidence="5" id="KW-0680">Restriction system</keyword>
<dbReference type="SUPFAM" id="SSF143422">
    <property type="entry name" value="Transposase IS200-like"/>
    <property type="match status" value="1"/>
</dbReference>
<dbReference type="GO" id="GO:0009007">
    <property type="term" value="F:site-specific DNA-methyltransferase (adenine-specific) activity"/>
    <property type="evidence" value="ECO:0007669"/>
    <property type="project" value="UniProtKB-EC"/>
</dbReference>
<evidence type="ECO:0000256" key="4">
    <source>
        <dbReference type="ARBA" id="ARBA00022691"/>
    </source>
</evidence>
<keyword evidence="3" id="KW-0808">Transferase</keyword>
<dbReference type="EC" id="2.1.1.72" evidence="1"/>
<dbReference type="InterPro" id="IPR029063">
    <property type="entry name" value="SAM-dependent_MTases_sf"/>
</dbReference>
<reference evidence="11" key="1">
    <citation type="journal article" date="2014" name="Genome Announc.">
        <title>Draft Genome Sequence of Marine Flavobacterium Jejuia pallidilutea Strain 11shimoA1 and Pigmentation Mutants.</title>
        <authorList>
            <person name="Takatani N."/>
            <person name="Nakanishi M."/>
            <person name="Meirelles P."/>
            <person name="Mino S."/>
            <person name="Suda W."/>
            <person name="Oshima K."/>
            <person name="Hattori M."/>
            <person name="Ohkuma M."/>
            <person name="Hosokawa M."/>
            <person name="Miyashita K."/>
            <person name="Thompson F.L."/>
            <person name="Niwa A."/>
            <person name="Sawabe T."/>
            <person name="Sawabe T."/>
        </authorList>
    </citation>
    <scope>NUCLEOTIDE SEQUENCE [LARGE SCALE GENOMIC DNA]</scope>
    <source>
        <strain evidence="11">JCM 19538</strain>
    </source>
</reference>
<dbReference type="Pfam" id="PF12950">
    <property type="entry name" value="TaqI_C"/>
    <property type="match status" value="1"/>
</dbReference>
<dbReference type="GO" id="GO:0003677">
    <property type="term" value="F:DNA binding"/>
    <property type="evidence" value="ECO:0007669"/>
    <property type="project" value="UniProtKB-KW"/>
</dbReference>
<dbReference type="Gene3D" id="3.40.50.150">
    <property type="entry name" value="Vaccinia Virus protein VP39"/>
    <property type="match status" value="1"/>
</dbReference>
<evidence type="ECO:0000256" key="8">
    <source>
        <dbReference type="SAM" id="MobiDB-lite"/>
    </source>
</evidence>
<evidence type="ECO:0000256" key="6">
    <source>
        <dbReference type="ARBA" id="ARBA00023125"/>
    </source>
</evidence>
<comment type="caution">
    <text evidence="10">The sequence shown here is derived from an EMBL/GenBank/DDBJ whole genome shotgun (WGS) entry which is preliminary data.</text>
</comment>
<dbReference type="InterPro" id="IPR002686">
    <property type="entry name" value="Transposase_17"/>
</dbReference>
<dbReference type="OrthoDB" id="32195at2"/>
<dbReference type="InterPro" id="IPR025931">
    <property type="entry name" value="TaqI_C"/>
</dbReference>
<dbReference type="GO" id="GO:0009307">
    <property type="term" value="P:DNA restriction-modification system"/>
    <property type="evidence" value="ECO:0007669"/>
    <property type="project" value="UniProtKB-KW"/>
</dbReference>
<dbReference type="PANTHER" id="PTHR33841">
    <property type="entry name" value="DNA METHYLTRANSFERASE YEEA-RELATED"/>
    <property type="match status" value="1"/>
</dbReference>
<feature type="domain" description="Transposase IS200-like" evidence="9">
    <location>
        <begin position="606"/>
        <end position="727"/>
    </location>
</feature>
<dbReference type="InterPro" id="IPR036515">
    <property type="entry name" value="Transposase_17_sf"/>
</dbReference>
<dbReference type="PROSITE" id="PS00092">
    <property type="entry name" value="N6_MTASE"/>
    <property type="match status" value="1"/>
</dbReference>
<keyword evidence="2" id="KW-0489">Methyltransferase</keyword>
<dbReference type="REBASE" id="100460">
    <property type="entry name" value="Jpa19538ORF1980P"/>
</dbReference>
<evidence type="ECO:0000313" key="10">
    <source>
        <dbReference type="EMBL" id="GAL88991.1"/>
    </source>
</evidence>
<evidence type="ECO:0000256" key="5">
    <source>
        <dbReference type="ARBA" id="ARBA00022747"/>
    </source>
</evidence>
<feature type="compositionally biased region" description="Basic and acidic residues" evidence="8">
    <location>
        <begin position="674"/>
        <end position="685"/>
    </location>
</feature>
<dbReference type="PRINTS" id="PR00507">
    <property type="entry name" value="N12N6MTFRASE"/>
</dbReference>
<keyword evidence="6" id="KW-0238">DNA-binding</keyword>
<evidence type="ECO:0000256" key="3">
    <source>
        <dbReference type="ARBA" id="ARBA00022679"/>
    </source>
</evidence>
<keyword evidence="4" id="KW-0949">S-adenosyl-L-methionine</keyword>
<protein>
    <recommendedName>
        <fullName evidence="1">site-specific DNA-methyltransferase (adenine-specific)</fullName>
        <ecNumber evidence="1">2.1.1.72</ecNumber>
    </recommendedName>
</protein>
<dbReference type="SUPFAM" id="SSF53335">
    <property type="entry name" value="S-adenosyl-L-methionine-dependent methyltransferases"/>
    <property type="match status" value="1"/>
</dbReference>
<dbReference type="GO" id="GO:0032259">
    <property type="term" value="P:methylation"/>
    <property type="evidence" value="ECO:0007669"/>
    <property type="project" value="UniProtKB-KW"/>
</dbReference>
<evidence type="ECO:0000259" key="9">
    <source>
        <dbReference type="SMART" id="SM01321"/>
    </source>
</evidence>
<dbReference type="RefSeq" id="WP_081965610.1">
    <property type="nucleotide sequence ID" value="NZ_BBNY01000005.1"/>
</dbReference>
<evidence type="ECO:0000256" key="1">
    <source>
        <dbReference type="ARBA" id="ARBA00011900"/>
    </source>
</evidence>
<dbReference type="Gene3D" id="3.40.50.12420">
    <property type="match status" value="1"/>
</dbReference>
<comment type="catalytic activity">
    <reaction evidence="7">
        <text>a 2'-deoxyadenosine in DNA + S-adenosyl-L-methionine = an N(6)-methyl-2'-deoxyadenosine in DNA + S-adenosyl-L-homocysteine + H(+)</text>
        <dbReference type="Rhea" id="RHEA:15197"/>
        <dbReference type="Rhea" id="RHEA-COMP:12418"/>
        <dbReference type="Rhea" id="RHEA-COMP:12419"/>
        <dbReference type="ChEBI" id="CHEBI:15378"/>
        <dbReference type="ChEBI" id="CHEBI:57856"/>
        <dbReference type="ChEBI" id="CHEBI:59789"/>
        <dbReference type="ChEBI" id="CHEBI:90615"/>
        <dbReference type="ChEBI" id="CHEBI:90616"/>
        <dbReference type="EC" id="2.1.1.72"/>
    </reaction>
</comment>
<dbReference type="InterPro" id="IPR011639">
    <property type="entry name" value="MethylTrfase_TaqI-like_dom"/>
</dbReference>
<dbReference type="Pfam" id="PF07669">
    <property type="entry name" value="Eco57I"/>
    <property type="match status" value="2"/>
</dbReference>
<accession>A0A098LPY5</accession>
<gene>
    <name evidence="10" type="ORF">JCM19538_1980</name>
</gene>
<dbReference type="GO" id="GO:0006313">
    <property type="term" value="P:DNA transposition"/>
    <property type="evidence" value="ECO:0007669"/>
    <property type="project" value="InterPro"/>
</dbReference>
<dbReference type="Proteomes" id="UP000030184">
    <property type="component" value="Unassembled WGS sequence"/>
</dbReference>
<dbReference type="Gene3D" id="3.30.70.1290">
    <property type="entry name" value="Transposase IS200-like"/>
    <property type="match status" value="1"/>
</dbReference>
<dbReference type="PANTHER" id="PTHR33841:SF1">
    <property type="entry name" value="DNA METHYLTRANSFERASE A"/>
    <property type="match status" value="1"/>
</dbReference>
<dbReference type="SMART" id="SM01321">
    <property type="entry name" value="Y1_Tnp"/>
    <property type="match status" value="1"/>
</dbReference>
<keyword evidence="11" id="KW-1185">Reference proteome</keyword>
<dbReference type="EMBL" id="BBNY01000005">
    <property type="protein sequence ID" value="GAL88991.1"/>
    <property type="molecule type" value="Genomic_DNA"/>
</dbReference>
<dbReference type="GO" id="GO:0004803">
    <property type="term" value="F:transposase activity"/>
    <property type="evidence" value="ECO:0007669"/>
    <property type="project" value="InterPro"/>
</dbReference>
<organism evidence="10 11">
    <name type="scientific">Jejuia pallidilutea</name>
    <dbReference type="NCBI Taxonomy" id="504487"/>
    <lineage>
        <taxon>Bacteria</taxon>
        <taxon>Pseudomonadati</taxon>
        <taxon>Bacteroidota</taxon>
        <taxon>Flavobacteriia</taxon>
        <taxon>Flavobacteriales</taxon>
        <taxon>Flavobacteriaceae</taxon>
        <taxon>Jejuia</taxon>
    </lineage>
</organism>